<dbReference type="Pfam" id="PF00496">
    <property type="entry name" value="SBP_bac_5"/>
    <property type="match status" value="1"/>
</dbReference>
<dbReference type="Gene3D" id="3.10.105.10">
    <property type="entry name" value="Dipeptide-binding Protein, Domain 3"/>
    <property type="match status" value="1"/>
</dbReference>
<gene>
    <name evidence="4" type="ORF">JOF43_001248</name>
</gene>
<dbReference type="PANTHER" id="PTHR30290">
    <property type="entry name" value="PERIPLASMIC BINDING COMPONENT OF ABC TRANSPORTER"/>
    <property type="match status" value="1"/>
</dbReference>
<dbReference type="EMBL" id="JAGIOD010000001">
    <property type="protein sequence ID" value="MBP2381291.1"/>
    <property type="molecule type" value="Genomic_DNA"/>
</dbReference>
<dbReference type="RefSeq" id="WP_209900331.1">
    <property type="nucleotide sequence ID" value="NZ_BAAAJW010000002.1"/>
</dbReference>
<reference evidence="4 5" key="1">
    <citation type="submission" date="2021-03" db="EMBL/GenBank/DDBJ databases">
        <title>Sequencing the genomes of 1000 actinobacteria strains.</title>
        <authorList>
            <person name="Klenk H.-P."/>
        </authorList>
    </citation>
    <scope>NUCLEOTIDE SEQUENCE [LARGE SCALE GENOMIC DNA]</scope>
    <source>
        <strain evidence="4 5">DSM 14566</strain>
    </source>
</reference>
<evidence type="ECO:0000313" key="5">
    <source>
        <dbReference type="Proteomes" id="UP001519290"/>
    </source>
</evidence>
<dbReference type="InterPro" id="IPR030678">
    <property type="entry name" value="Peptide/Ni-bd"/>
</dbReference>
<evidence type="ECO:0000256" key="2">
    <source>
        <dbReference type="SAM" id="SignalP"/>
    </source>
</evidence>
<organism evidence="4 5">
    <name type="scientific">Brachybacterium sacelli</name>
    <dbReference type="NCBI Taxonomy" id="173364"/>
    <lineage>
        <taxon>Bacteria</taxon>
        <taxon>Bacillati</taxon>
        <taxon>Actinomycetota</taxon>
        <taxon>Actinomycetes</taxon>
        <taxon>Micrococcales</taxon>
        <taxon>Dermabacteraceae</taxon>
        <taxon>Brachybacterium</taxon>
    </lineage>
</organism>
<feature type="chain" id="PRO_5046543886" evidence="2">
    <location>
        <begin position="25"/>
        <end position="574"/>
    </location>
</feature>
<feature type="signal peptide" evidence="2">
    <location>
        <begin position="1"/>
        <end position="24"/>
    </location>
</feature>
<dbReference type="PIRSF" id="PIRSF002741">
    <property type="entry name" value="MppA"/>
    <property type="match status" value="1"/>
</dbReference>
<keyword evidence="2" id="KW-0732">Signal</keyword>
<comment type="caution">
    <text evidence="4">The sequence shown here is derived from an EMBL/GenBank/DDBJ whole genome shotgun (WGS) entry which is preliminary data.</text>
</comment>
<keyword evidence="5" id="KW-1185">Reference proteome</keyword>
<dbReference type="Proteomes" id="UP001519290">
    <property type="component" value="Unassembled WGS sequence"/>
</dbReference>
<dbReference type="InterPro" id="IPR039424">
    <property type="entry name" value="SBP_5"/>
</dbReference>
<proteinExistence type="predicted"/>
<evidence type="ECO:0000256" key="1">
    <source>
        <dbReference type="SAM" id="MobiDB-lite"/>
    </source>
</evidence>
<sequence>MSARRFRAASAAGAVLLLVGAAAACTGGPGPDGAGNSLSGPSTADELTIALDVDTGPLNLFAGASDQLVGLVYDKLFAPSPYVEDPQPWLATEARQLDEVTWEVDLRTDVTWQDGEQFTPEDVVFSFQYMHDAPTGRYTHHVNDTPSVDDVVKVDEDTVRFECRDACPSLAQVTLADLPIVAKHVWEGVDPAEAKTVQDLPIGTGPYELTSYSPTEGYVFTANENYFAGEPTVERITMPVITDQSGTFTALQSGEIDATTRTLSPELVEQFASSGSLDTLTTQALSFPEVTMNFRHDPLDVPEFRRALSDAVDKEQMLDVVALGQGRAATQGYPHPDAPFANPDNSTPTDPGAADTALDELGFTDADGDGVREADGVPISLTMLVDSGLPQDVRAAELVAEDLAEVGIGVETEGLDAATLEERSLEKDFDLMIGAIGAHGVADPDQFIMSHRSGYLWDSDTDSDWAPWDASYEKWLRQTTHEGRLSVMQELQTVHNAAPTTVPLFYPEEHWAVSQAYGGWFESPGYGIVHKWSFLPSDVVEAAHSSEVDAIIERTDLEPVAEVAEQPTSQEHQH</sequence>
<dbReference type="InterPro" id="IPR000914">
    <property type="entry name" value="SBP_5_dom"/>
</dbReference>
<dbReference type="SUPFAM" id="SSF53850">
    <property type="entry name" value="Periplasmic binding protein-like II"/>
    <property type="match status" value="1"/>
</dbReference>
<feature type="domain" description="Solute-binding protein family 5" evidence="3">
    <location>
        <begin position="86"/>
        <end position="453"/>
    </location>
</feature>
<accession>A0ABS4WYL3</accession>
<feature type="region of interest" description="Disordered" evidence="1">
    <location>
        <begin position="329"/>
        <end position="354"/>
    </location>
</feature>
<protein>
    <submittedName>
        <fullName evidence="4">Peptide/nickel transport system substrate-binding protein</fullName>
    </submittedName>
</protein>
<dbReference type="CDD" id="cd00995">
    <property type="entry name" value="PBP2_NikA_DppA_OppA_like"/>
    <property type="match status" value="1"/>
</dbReference>
<evidence type="ECO:0000313" key="4">
    <source>
        <dbReference type="EMBL" id="MBP2381291.1"/>
    </source>
</evidence>
<dbReference type="Gene3D" id="3.40.190.10">
    <property type="entry name" value="Periplasmic binding protein-like II"/>
    <property type="match status" value="1"/>
</dbReference>
<name>A0ABS4WYL3_9MICO</name>
<dbReference type="PROSITE" id="PS51257">
    <property type="entry name" value="PROKAR_LIPOPROTEIN"/>
    <property type="match status" value="1"/>
</dbReference>
<evidence type="ECO:0000259" key="3">
    <source>
        <dbReference type="Pfam" id="PF00496"/>
    </source>
</evidence>